<dbReference type="GO" id="GO:0006352">
    <property type="term" value="P:DNA-templated transcription initiation"/>
    <property type="evidence" value="ECO:0007669"/>
    <property type="project" value="InterPro"/>
</dbReference>
<dbReference type="NCBIfam" id="TIGR02957">
    <property type="entry name" value="SigX4"/>
    <property type="match status" value="1"/>
</dbReference>
<keyword evidence="10" id="KW-1185">Reference proteome</keyword>
<comment type="similarity">
    <text evidence="1">Belongs to the sigma-70 factor family. ECF subfamily.</text>
</comment>
<dbReference type="SUPFAM" id="SSF88659">
    <property type="entry name" value="Sigma3 and sigma4 domains of RNA polymerase sigma factors"/>
    <property type="match status" value="1"/>
</dbReference>
<feature type="domain" description="RNA polymerase sigma-70 region 2" evidence="6">
    <location>
        <begin position="10"/>
        <end position="73"/>
    </location>
</feature>
<protein>
    <submittedName>
        <fullName evidence="9">RNA polymerase sigma-70 factor</fullName>
    </submittedName>
</protein>
<dbReference type="SUPFAM" id="SSF88946">
    <property type="entry name" value="Sigma2 domain of RNA polymerase sigma factors"/>
    <property type="match status" value="1"/>
</dbReference>
<evidence type="ECO:0000259" key="7">
    <source>
        <dbReference type="Pfam" id="PF08281"/>
    </source>
</evidence>
<evidence type="ECO:0000313" key="9">
    <source>
        <dbReference type="EMBL" id="UYM03850.1"/>
    </source>
</evidence>
<dbReference type="Gene3D" id="3.10.450.50">
    <property type="match status" value="1"/>
</dbReference>
<dbReference type="InterPro" id="IPR013325">
    <property type="entry name" value="RNA_pol_sigma_r2"/>
</dbReference>
<keyword evidence="4" id="KW-0731">Sigma factor</keyword>
<proteinExistence type="inferred from homology"/>
<dbReference type="AlphaFoldDB" id="A0AA46TEP0"/>
<gene>
    <name evidence="9" type="ORF">L0C25_15020</name>
</gene>
<dbReference type="Proteomes" id="UP001164390">
    <property type="component" value="Chromosome"/>
</dbReference>
<dbReference type="PANTHER" id="PTHR30173:SF36">
    <property type="entry name" value="ECF RNA POLYMERASE SIGMA FACTOR SIGJ"/>
    <property type="match status" value="1"/>
</dbReference>
<dbReference type="EMBL" id="CP094970">
    <property type="protein sequence ID" value="UYM03850.1"/>
    <property type="molecule type" value="Genomic_DNA"/>
</dbReference>
<evidence type="ECO:0000256" key="4">
    <source>
        <dbReference type="ARBA" id="ARBA00023082"/>
    </source>
</evidence>
<sequence>MTDLALEHDELRPLMFSIAYRMLGSVSEAEDVVQDAFLRIHRSITDGTALDNPEAYATTVTTRVAIDTLRSARARRESYVGPWLPEPILDDDADPAHRIELGETVTAAFLVVLEKLSPVERAVFLLREVFAYDYAEIAAIVDKSEANCRQLLVRAKRHLEAEQPQLAPAERQDELANAFFAAIERGELESLEQLLAEDATFYGDGGGKAPAVRVPVTGSGAVARFLFGLLRQGKRLDVRLDRTRANGQPAMILRTGDDLVLGVLTLDIGDDAVTALRNQINPDKLQHLGEVGDMIALLSQPR</sequence>
<feature type="domain" description="RNA polymerase sigma factor 70 region 4 type 2" evidence="7">
    <location>
        <begin position="109"/>
        <end position="159"/>
    </location>
</feature>
<comment type="subunit">
    <text evidence="2">Interacts transiently with the RNA polymerase catalytic core formed by RpoA, RpoB, RpoC and RpoZ (2 alpha, 1 beta, 1 beta' and 1 omega subunit) to form the RNA polymerase holoenzyme that can initiate transcription.</text>
</comment>
<dbReference type="InterPro" id="IPR007627">
    <property type="entry name" value="RNA_pol_sigma70_r2"/>
</dbReference>
<dbReference type="InterPro" id="IPR032710">
    <property type="entry name" value="NTF2-like_dom_sf"/>
</dbReference>
<dbReference type="Gene3D" id="1.10.10.10">
    <property type="entry name" value="Winged helix-like DNA-binding domain superfamily/Winged helix DNA-binding domain"/>
    <property type="match status" value="1"/>
</dbReference>
<dbReference type="GO" id="GO:0016987">
    <property type="term" value="F:sigma factor activity"/>
    <property type="evidence" value="ECO:0007669"/>
    <property type="project" value="UniProtKB-KW"/>
</dbReference>
<dbReference type="InterPro" id="IPR052704">
    <property type="entry name" value="ECF_Sigma-70_Domain"/>
</dbReference>
<dbReference type="GO" id="GO:0003677">
    <property type="term" value="F:DNA binding"/>
    <property type="evidence" value="ECO:0007669"/>
    <property type="project" value="InterPro"/>
</dbReference>
<evidence type="ECO:0000313" key="10">
    <source>
        <dbReference type="Proteomes" id="UP001164390"/>
    </source>
</evidence>
<evidence type="ECO:0000259" key="8">
    <source>
        <dbReference type="Pfam" id="PF12680"/>
    </source>
</evidence>
<keyword evidence="5" id="KW-0804">Transcription</keyword>
<name>A0AA46TEP0_9ACTN</name>
<dbReference type="RefSeq" id="WP_271632492.1">
    <property type="nucleotide sequence ID" value="NZ_CP094970.1"/>
</dbReference>
<evidence type="ECO:0000256" key="5">
    <source>
        <dbReference type="ARBA" id="ARBA00023163"/>
    </source>
</evidence>
<dbReference type="InterPro" id="IPR013249">
    <property type="entry name" value="RNA_pol_sigma70_r4_t2"/>
</dbReference>
<dbReference type="Gene3D" id="1.10.1740.10">
    <property type="match status" value="1"/>
</dbReference>
<dbReference type="SUPFAM" id="SSF54427">
    <property type="entry name" value="NTF2-like"/>
    <property type="match status" value="1"/>
</dbReference>
<evidence type="ECO:0000259" key="6">
    <source>
        <dbReference type="Pfam" id="PF04542"/>
    </source>
</evidence>
<dbReference type="KEGG" id="sgrg:L0C25_15020"/>
<dbReference type="PANTHER" id="PTHR30173">
    <property type="entry name" value="SIGMA 19 FACTOR"/>
    <property type="match status" value="1"/>
</dbReference>
<accession>A0AA46TEP0</accession>
<dbReference type="Pfam" id="PF12680">
    <property type="entry name" value="SnoaL_2"/>
    <property type="match status" value="1"/>
</dbReference>
<dbReference type="InterPro" id="IPR014284">
    <property type="entry name" value="RNA_pol_sigma-70_dom"/>
</dbReference>
<dbReference type="NCBIfam" id="NF007214">
    <property type="entry name" value="PRK09636.1"/>
    <property type="match status" value="1"/>
</dbReference>
<dbReference type="InterPro" id="IPR036388">
    <property type="entry name" value="WH-like_DNA-bd_sf"/>
</dbReference>
<evidence type="ECO:0000256" key="1">
    <source>
        <dbReference type="ARBA" id="ARBA00010641"/>
    </source>
</evidence>
<dbReference type="InterPro" id="IPR037401">
    <property type="entry name" value="SnoaL-like"/>
</dbReference>
<dbReference type="Pfam" id="PF04542">
    <property type="entry name" value="Sigma70_r2"/>
    <property type="match status" value="1"/>
</dbReference>
<dbReference type="NCBIfam" id="TIGR02937">
    <property type="entry name" value="sigma70-ECF"/>
    <property type="match status" value="1"/>
</dbReference>
<evidence type="ECO:0000256" key="3">
    <source>
        <dbReference type="ARBA" id="ARBA00023015"/>
    </source>
</evidence>
<organism evidence="9 10">
    <name type="scientific">Solicola gregarius</name>
    <dbReference type="NCBI Taxonomy" id="2908642"/>
    <lineage>
        <taxon>Bacteria</taxon>
        <taxon>Bacillati</taxon>
        <taxon>Actinomycetota</taxon>
        <taxon>Actinomycetes</taxon>
        <taxon>Propionibacteriales</taxon>
        <taxon>Nocardioidaceae</taxon>
        <taxon>Solicola</taxon>
    </lineage>
</organism>
<dbReference type="InterPro" id="IPR013324">
    <property type="entry name" value="RNA_pol_sigma_r3/r4-like"/>
</dbReference>
<dbReference type="Pfam" id="PF08281">
    <property type="entry name" value="Sigma70_r4_2"/>
    <property type="match status" value="1"/>
</dbReference>
<reference evidence="9" key="1">
    <citation type="submission" date="2022-01" db="EMBL/GenBank/DDBJ databases">
        <title>Nocardioidaceae gen. sp. A5X3R13.</title>
        <authorList>
            <person name="Lopez Marin M.A."/>
            <person name="Uhlik O."/>
        </authorList>
    </citation>
    <scope>NUCLEOTIDE SEQUENCE</scope>
    <source>
        <strain evidence="9">A5X3R13</strain>
    </source>
</reference>
<evidence type="ECO:0000256" key="2">
    <source>
        <dbReference type="ARBA" id="ARBA00011344"/>
    </source>
</evidence>
<keyword evidence="3" id="KW-0805">Transcription regulation</keyword>
<dbReference type="InterPro" id="IPR014303">
    <property type="entry name" value="RNA_pol_sigma-70_ECF"/>
</dbReference>
<feature type="domain" description="SnoaL-like" evidence="8">
    <location>
        <begin position="177"/>
        <end position="252"/>
    </location>
</feature>